<feature type="region of interest" description="Disordered" evidence="4">
    <location>
        <begin position="101"/>
        <end position="232"/>
    </location>
</feature>
<protein>
    <submittedName>
        <fullName evidence="6">AAA family ATPase</fullName>
    </submittedName>
</protein>
<organism evidence="6 7">
    <name type="scientific">Natronoglycomyces albus</name>
    <dbReference type="NCBI Taxonomy" id="2811108"/>
    <lineage>
        <taxon>Bacteria</taxon>
        <taxon>Bacillati</taxon>
        <taxon>Actinomycetota</taxon>
        <taxon>Actinomycetes</taxon>
        <taxon>Glycomycetales</taxon>
        <taxon>Glycomycetaceae</taxon>
        <taxon>Natronoglycomyces</taxon>
    </lineage>
</organism>
<feature type="compositionally biased region" description="Low complexity" evidence="4">
    <location>
        <begin position="170"/>
        <end position="182"/>
    </location>
</feature>
<dbReference type="Pfam" id="PF00005">
    <property type="entry name" value="ABC_tran"/>
    <property type="match status" value="1"/>
</dbReference>
<dbReference type="Proteomes" id="UP000662939">
    <property type="component" value="Chromosome"/>
</dbReference>
<accession>A0A895XLC5</accession>
<evidence type="ECO:0000259" key="5">
    <source>
        <dbReference type="Pfam" id="PF00005"/>
    </source>
</evidence>
<feature type="compositionally biased region" description="Basic residues" evidence="4">
    <location>
        <begin position="207"/>
        <end position="221"/>
    </location>
</feature>
<dbReference type="InterPro" id="IPR051782">
    <property type="entry name" value="ABC_Transporter_VariousFunc"/>
</dbReference>
<feature type="domain" description="ABC transporter" evidence="5">
    <location>
        <begin position="27"/>
        <end position="81"/>
    </location>
</feature>
<reference evidence="6" key="1">
    <citation type="submission" date="2021-02" db="EMBL/GenBank/DDBJ databases">
        <title>Natronoglycomyces albus gen. nov., sp. nov, a haloalkaliphilic actinobacterium from a soda solonchak soil.</title>
        <authorList>
            <person name="Sorokin D.Y."/>
            <person name="Khijniak T.V."/>
            <person name="Zakharycheva A.P."/>
            <person name="Boueva O.V."/>
            <person name="Ariskina E.V."/>
            <person name="Hahnke R.L."/>
            <person name="Bunk B."/>
            <person name="Sproer C."/>
            <person name="Schumann P."/>
            <person name="Evtushenko L.I."/>
            <person name="Kublanov I.V."/>
        </authorList>
    </citation>
    <scope>NUCLEOTIDE SEQUENCE</scope>
    <source>
        <strain evidence="6">DSM 106290</strain>
    </source>
</reference>
<keyword evidence="3" id="KW-0067">ATP-binding</keyword>
<evidence type="ECO:0000256" key="4">
    <source>
        <dbReference type="SAM" id="MobiDB-lite"/>
    </source>
</evidence>
<evidence type="ECO:0000313" key="7">
    <source>
        <dbReference type="Proteomes" id="UP000662939"/>
    </source>
</evidence>
<proteinExistence type="predicted"/>
<dbReference type="SUPFAM" id="SSF52540">
    <property type="entry name" value="P-loop containing nucleoside triphosphate hydrolases"/>
    <property type="match status" value="1"/>
</dbReference>
<keyword evidence="1" id="KW-0813">Transport</keyword>
<dbReference type="InterPro" id="IPR003439">
    <property type="entry name" value="ABC_transporter-like_ATP-bd"/>
</dbReference>
<dbReference type="EMBL" id="CP070496">
    <property type="protein sequence ID" value="QSB04353.1"/>
    <property type="molecule type" value="Genomic_DNA"/>
</dbReference>
<dbReference type="AlphaFoldDB" id="A0A895XLC5"/>
<keyword evidence="2" id="KW-0547">Nucleotide-binding</keyword>
<keyword evidence="7" id="KW-1185">Reference proteome</keyword>
<dbReference type="GO" id="GO:0005524">
    <property type="term" value="F:ATP binding"/>
    <property type="evidence" value="ECO:0007669"/>
    <property type="project" value="UniProtKB-KW"/>
</dbReference>
<dbReference type="GO" id="GO:0016887">
    <property type="term" value="F:ATP hydrolysis activity"/>
    <property type="evidence" value="ECO:0007669"/>
    <property type="project" value="InterPro"/>
</dbReference>
<dbReference type="PANTHER" id="PTHR42939:SF1">
    <property type="entry name" value="ABC TRANSPORTER ATP-BINDING PROTEIN ALBC-RELATED"/>
    <property type="match status" value="1"/>
</dbReference>
<sequence>MDTISLENCSFSYRRLFRSVPVFAHFDVTFEPGTTVLLGPNGAGKTTLMSLATTVLTPRGGRLSFNGEPVDSPAALRRFRTHSPTAAVDPSDRRLACARTGRLRGMAQGDEPLARVGSSRRRTGQNRSERPSRTPGNPPLRRAAAAHGHSPDHRPRRAVHLSRRADGRARPAPARTVQLPPRRALRRPPLRRLDARHHRPHLEIRPCARRRLRRDRLRGKRPGLPGPSGPWR</sequence>
<evidence type="ECO:0000256" key="2">
    <source>
        <dbReference type="ARBA" id="ARBA00022741"/>
    </source>
</evidence>
<name>A0A895XLC5_9ACTN</name>
<gene>
    <name evidence="6" type="ORF">JQS30_11160</name>
</gene>
<dbReference type="InterPro" id="IPR027417">
    <property type="entry name" value="P-loop_NTPase"/>
</dbReference>
<dbReference type="Gene3D" id="3.40.50.300">
    <property type="entry name" value="P-loop containing nucleotide triphosphate hydrolases"/>
    <property type="match status" value="1"/>
</dbReference>
<dbReference type="PANTHER" id="PTHR42939">
    <property type="entry name" value="ABC TRANSPORTER ATP-BINDING PROTEIN ALBC-RELATED"/>
    <property type="match status" value="1"/>
</dbReference>
<evidence type="ECO:0000313" key="6">
    <source>
        <dbReference type="EMBL" id="QSB04353.1"/>
    </source>
</evidence>
<dbReference type="KEGG" id="nav:JQS30_11160"/>
<feature type="compositionally biased region" description="Basic residues" evidence="4">
    <location>
        <begin position="183"/>
        <end position="200"/>
    </location>
</feature>
<evidence type="ECO:0000256" key="1">
    <source>
        <dbReference type="ARBA" id="ARBA00022448"/>
    </source>
</evidence>
<evidence type="ECO:0000256" key="3">
    <source>
        <dbReference type="ARBA" id="ARBA00022840"/>
    </source>
</evidence>